<comment type="caution">
    <text evidence="3">The sequence shown here is derived from an EMBL/GenBank/DDBJ whole genome shotgun (WGS) entry which is preliminary data.</text>
</comment>
<dbReference type="Pfam" id="PF01497">
    <property type="entry name" value="Peripla_BP_2"/>
    <property type="match status" value="1"/>
</dbReference>
<reference evidence="3" key="1">
    <citation type="submission" date="2022-06" db="EMBL/GenBank/DDBJ databases">
        <title>Solitalea sp. MAHUQ-68 isolated from rhizospheric soil.</title>
        <authorList>
            <person name="Huq M.A."/>
        </authorList>
    </citation>
    <scope>NUCLEOTIDE SEQUENCE</scope>
    <source>
        <strain evidence="3">MAHUQ-68</strain>
    </source>
</reference>
<dbReference type="InterPro" id="IPR002491">
    <property type="entry name" value="ABC_transptr_periplasmic_BD"/>
</dbReference>
<name>A0A9X2F3R5_9SPHI</name>
<dbReference type="EMBL" id="JAMWYS010000042">
    <property type="protein sequence ID" value="MCO4293736.1"/>
    <property type="molecule type" value="Genomic_DNA"/>
</dbReference>
<proteinExistence type="predicted"/>
<dbReference type="InterPro" id="IPR054828">
    <property type="entry name" value="Vit_B12_bind_prot"/>
</dbReference>
<dbReference type="InterPro" id="IPR050902">
    <property type="entry name" value="ABC_Transporter_SBP"/>
</dbReference>
<keyword evidence="1" id="KW-0732">Signal</keyword>
<dbReference type="PROSITE" id="PS50983">
    <property type="entry name" value="FE_B12_PBP"/>
    <property type="match status" value="1"/>
</dbReference>
<protein>
    <submittedName>
        <fullName evidence="3">Helical backbone metal receptor</fullName>
    </submittedName>
</protein>
<dbReference type="RefSeq" id="WP_252588389.1">
    <property type="nucleotide sequence ID" value="NZ_JAMWYS010000042.1"/>
</dbReference>
<evidence type="ECO:0000313" key="3">
    <source>
        <dbReference type="EMBL" id="MCO4293736.1"/>
    </source>
</evidence>
<evidence type="ECO:0000256" key="1">
    <source>
        <dbReference type="ARBA" id="ARBA00022729"/>
    </source>
</evidence>
<dbReference type="Proteomes" id="UP001155182">
    <property type="component" value="Unassembled WGS sequence"/>
</dbReference>
<dbReference type="PANTHER" id="PTHR30535:SF35">
    <property type="entry name" value="PERIPLASMIC BINDING PROTEIN"/>
    <property type="match status" value="1"/>
</dbReference>
<accession>A0A9X2F3R5</accession>
<dbReference type="PANTHER" id="PTHR30535">
    <property type="entry name" value="VITAMIN B12-BINDING PROTEIN"/>
    <property type="match status" value="1"/>
</dbReference>
<dbReference type="NCBIfam" id="NF038402">
    <property type="entry name" value="TroA_like"/>
    <property type="match status" value="1"/>
</dbReference>
<gene>
    <name evidence="3" type="ORF">NF867_12760</name>
</gene>
<organism evidence="3 4">
    <name type="scientific">Solitalea agri</name>
    <dbReference type="NCBI Taxonomy" id="2953739"/>
    <lineage>
        <taxon>Bacteria</taxon>
        <taxon>Pseudomonadati</taxon>
        <taxon>Bacteroidota</taxon>
        <taxon>Sphingobacteriia</taxon>
        <taxon>Sphingobacteriales</taxon>
        <taxon>Sphingobacteriaceae</taxon>
        <taxon>Solitalea</taxon>
    </lineage>
</organism>
<evidence type="ECO:0000259" key="2">
    <source>
        <dbReference type="PROSITE" id="PS50983"/>
    </source>
</evidence>
<feature type="domain" description="Fe/B12 periplasmic-binding" evidence="2">
    <location>
        <begin position="21"/>
        <end position="269"/>
    </location>
</feature>
<dbReference type="Gene3D" id="3.40.50.1980">
    <property type="entry name" value="Nitrogenase molybdenum iron protein domain"/>
    <property type="match status" value="2"/>
</dbReference>
<dbReference type="AlphaFoldDB" id="A0A9X2F3R5"/>
<dbReference type="SUPFAM" id="SSF53807">
    <property type="entry name" value="Helical backbone' metal receptor"/>
    <property type="match status" value="1"/>
</dbReference>
<evidence type="ECO:0000313" key="4">
    <source>
        <dbReference type="Proteomes" id="UP001155182"/>
    </source>
</evidence>
<sequence length="269" mass="31351">MRKQFTDQMGQTIEINFPPKRIISLVPSQSELLFDLGLNKEVVGITKFCIHPNERFKSTAKIGGTKRVDIEKIRLLKPDLIIGNKEENQKEQIETLMQEFPIWISDIVTLDDAYSMIRSIGSLVDKETEANGLAQRIHDSFIELFQSDEFNKIKSLSPRVAYFIWKDPYMVVANNTFIDHVLSVLGFKNIFSAKDRYTEITKEELRIMDPEYVFLSSEPYPFKDKHVMEMSAEMPQTRFLIVDGEMFSWYGSRLLHAPKYFKKIFTTLL</sequence>
<keyword evidence="3" id="KW-0675">Receptor</keyword>
<keyword evidence="4" id="KW-1185">Reference proteome</keyword>